<protein>
    <recommendedName>
        <fullName evidence="3">Aldose 1-epimerase</fullName>
    </recommendedName>
</protein>
<dbReference type="GO" id="GO:0006006">
    <property type="term" value="P:glucose metabolic process"/>
    <property type="evidence" value="ECO:0007669"/>
    <property type="project" value="TreeGrafter"/>
</dbReference>
<evidence type="ECO:0000313" key="2">
    <source>
        <dbReference type="Proteomes" id="UP000542342"/>
    </source>
</evidence>
<dbReference type="Gene3D" id="2.70.98.10">
    <property type="match status" value="1"/>
</dbReference>
<organism evidence="1 2">
    <name type="scientific">Thermogemmata fonticola</name>
    <dbReference type="NCBI Taxonomy" id="2755323"/>
    <lineage>
        <taxon>Bacteria</taxon>
        <taxon>Pseudomonadati</taxon>
        <taxon>Planctomycetota</taxon>
        <taxon>Planctomycetia</taxon>
        <taxon>Gemmatales</taxon>
        <taxon>Gemmataceae</taxon>
        <taxon>Thermogemmata</taxon>
    </lineage>
</organism>
<keyword evidence="2" id="KW-1185">Reference proteome</keyword>
<dbReference type="PANTHER" id="PTHR10091">
    <property type="entry name" value="ALDOSE-1-EPIMERASE"/>
    <property type="match status" value="1"/>
</dbReference>
<dbReference type="Pfam" id="PF01263">
    <property type="entry name" value="Aldose_epim"/>
    <property type="match status" value="1"/>
</dbReference>
<accession>A0A7V8VD19</accession>
<dbReference type="AlphaFoldDB" id="A0A7V8VD19"/>
<dbReference type="GO" id="GO:0004034">
    <property type="term" value="F:aldose 1-epimerase activity"/>
    <property type="evidence" value="ECO:0007669"/>
    <property type="project" value="TreeGrafter"/>
</dbReference>
<dbReference type="InterPro" id="IPR014718">
    <property type="entry name" value="GH-type_carb-bd"/>
</dbReference>
<reference evidence="1 2" key="1">
    <citation type="submission" date="2020-07" db="EMBL/GenBank/DDBJ databases">
        <title>Thermogemmata thermophila gen. nov., sp. nov., a novel moderate thermophilic planctomycete from a Kamchatka hot spring.</title>
        <authorList>
            <person name="Elcheninov A.G."/>
            <person name="Podosokorskaya O.A."/>
            <person name="Kovaleva O.L."/>
            <person name="Novikov A."/>
            <person name="Bonch-Osmolovskaya E.A."/>
            <person name="Toshchakov S.V."/>
            <person name="Kublanov I.V."/>
        </authorList>
    </citation>
    <scope>NUCLEOTIDE SEQUENCE [LARGE SCALE GENOMIC DNA]</scope>
    <source>
        <strain evidence="1 2">2918</strain>
    </source>
</reference>
<evidence type="ECO:0000313" key="1">
    <source>
        <dbReference type="EMBL" id="MBA2225838.1"/>
    </source>
</evidence>
<dbReference type="SUPFAM" id="SSF74650">
    <property type="entry name" value="Galactose mutarotase-like"/>
    <property type="match status" value="1"/>
</dbReference>
<comment type="caution">
    <text evidence="1">The sequence shown here is derived from an EMBL/GenBank/DDBJ whole genome shotgun (WGS) entry which is preliminary data.</text>
</comment>
<dbReference type="GO" id="GO:0033499">
    <property type="term" value="P:galactose catabolic process via UDP-galactose, Leloir pathway"/>
    <property type="evidence" value="ECO:0007669"/>
    <property type="project" value="TreeGrafter"/>
</dbReference>
<evidence type="ECO:0008006" key="3">
    <source>
        <dbReference type="Google" id="ProtNLM"/>
    </source>
</evidence>
<dbReference type="Proteomes" id="UP000542342">
    <property type="component" value="Unassembled WGS sequence"/>
</dbReference>
<dbReference type="GO" id="GO:0030246">
    <property type="term" value="F:carbohydrate binding"/>
    <property type="evidence" value="ECO:0007669"/>
    <property type="project" value="InterPro"/>
</dbReference>
<dbReference type="InterPro" id="IPR011013">
    <property type="entry name" value="Gal_mutarotase_sf_dom"/>
</dbReference>
<proteinExistence type="predicted"/>
<dbReference type="PANTHER" id="PTHR10091:SF0">
    <property type="entry name" value="GALACTOSE MUTAROTASE"/>
    <property type="match status" value="1"/>
</dbReference>
<gene>
    <name evidence="1" type="ORF">H0921_06630</name>
</gene>
<dbReference type="RefSeq" id="WP_194537273.1">
    <property type="nucleotide sequence ID" value="NZ_JACEFB010000003.1"/>
</dbReference>
<sequence>MSFEVHLSQKRAGDRIGDVYELIDTGGRFRAEVWPHWGLNCLRWQIRQEDGHWADIFYVAPDWEYEPIPTRSGHAVLFPFPGRMREGRFSFQGTEYQLPLNDATRRHAIHGFTPRHRWRIADWNGERDCAFVTGECILADDMPEVVHLWPANFKIQVTYRLLAQRLQVEASVSNIDSKPLPFGLGYHPYFRLPGVQDATIDQHILHIPASKIWHCDDLLPTGERRSLPPEWDFRKPKSIGDTRMDIILTDLTSSPAKDGRRTLARLSHSAALGQVEIRAAPAFRELVVFTPPHRQAIALEPYTCVPDAANLASRGLDTGWLVLKPGDKWEGVVEYHWSPSAV</sequence>
<name>A0A7V8VD19_9BACT</name>
<dbReference type="EMBL" id="JACEFB010000003">
    <property type="protein sequence ID" value="MBA2225838.1"/>
    <property type="molecule type" value="Genomic_DNA"/>
</dbReference>
<dbReference type="InterPro" id="IPR008183">
    <property type="entry name" value="Aldose_1/G6P_1-epimerase"/>
</dbReference>